<evidence type="ECO:0000313" key="8">
    <source>
        <dbReference type="EMBL" id="GIF71758.1"/>
    </source>
</evidence>
<proteinExistence type="predicted"/>
<dbReference type="PANTHER" id="PTHR42711">
    <property type="entry name" value="ABC TRANSPORTER ATP-BINDING PROTEIN"/>
    <property type="match status" value="1"/>
</dbReference>
<comment type="subcellular location">
    <subcellularLocation>
        <location evidence="1">Cell membrane</location>
        <topology evidence="1">Peripheral membrane protein</topology>
    </subcellularLocation>
</comment>
<dbReference type="SMART" id="SM00382">
    <property type="entry name" value="AAA"/>
    <property type="match status" value="1"/>
</dbReference>
<dbReference type="RefSeq" id="WP_203711228.1">
    <property type="nucleotide sequence ID" value="NZ_BONE01000007.1"/>
</dbReference>
<dbReference type="CDD" id="cd03230">
    <property type="entry name" value="ABC_DR_subfamily_A"/>
    <property type="match status" value="1"/>
</dbReference>
<dbReference type="Proteomes" id="UP000604117">
    <property type="component" value="Unassembled WGS sequence"/>
</dbReference>
<organism evidence="8 9">
    <name type="scientific">Asanoa siamensis</name>
    <dbReference type="NCBI Taxonomy" id="926357"/>
    <lineage>
        <taxon>Bacteria</taxon>
        <taxon>Bacillati</taxon>
        <taxon>Actinomycetota</taxon>
        <taxon>Actinomycetes</taxon>
        <taxon>Micromonosporales</taxon>
        <taxon>Micromonosporaceae</taxon>
        <taxon>Asanoa</taxon>
    </lineage>
</organism>
<protein>
    <recommendedName>
        <fullName evidence="7">ABC transporter domain-containing protein</fullName>
    </recommendedName>
</protein>
<keyword evidence="4" id="KW-0067">ATP-binding</keyword>
<reference evidence="8 9" key="1">
    <citation type="submission" date="2021-01" db="EMBL/GenBank/DDBJ databases">
        <title>Whole genome shotgun sequence of Asanoa siamensis NBRC 107932.</title>
        <authorList>
            <person name="Komaki H."/>
            <person name="Tamura T."/>
        </authorList>
    </citation>
    <scope>NUCLEOTIDE SEQUENCE [LARGE SCALE GENOMIC DNA]</scope>
    <source>
        <strain evidence="8 9">NBRC 107932</strain>
    </source>
</reference>
<evidence type="ECO:0000256" key="3">
    <source>
        <dbReference type="ARBA" id="ARBA00022741"/>
    </source>
</evidence>
<dbReference type="Gene3D" id="3.40.50.300">
    <property type="entry name" value="P-loop containing nucleotide triphosphate hydrolases"/>
    <property type="match status" value="1"/>
</dbReference>
<dbReference type="InterPro" id="IPR017871">
    <property type="entry name" value="ABC_transporter-like_CS"/>
</dbReference>
<evidence type="ECO:0000256" key="4">
    <source>
        <dbReference type="ARBA" id="ARBA00022840"/>
    </source>
</evidence>
<dbReference type="InterPro" id="IPR050763">
    <property type="entry name" value="ABC_transporter_ATP-binding"/>
</dbReference>
<accession>A0ABQ4CKE1</accession>
<dbReference type="InterPro" id="IPR003439">
    <property type="entry name" value="ABC_transporter-like_ATP-bd"/>
</dbReference>
<dbReference type="InterPro" id="IPR003593">
    <property type="entry name" value="AAA+_ATPase"/>
</dbReference>
<evidence type="ECO:0000256" key="6">
    <source>
        <dbReference type="SAM" id="MobiDB-lite"/>
    </source>
</evidence>
<dbReference type="PROSITE" id="PS50893">
    <property type="entry name" value="ABC_TRANSPORTER_2"/>
    <property type="match status" value="1"/>
</dbReference>
<dbReference type="PANTHER" id="PTHR42711:SF16">
    <property type="entry name" value="ABC TRANSPORTER ATP-BINDING PROTEIN"/>
    <property type="match status" value="1"/>
</dbReference>
<gene>
    <name evidence="8" type="ORF">Asi02nite_12760</name>
</gene>
<dbReference type="PROSITE" id="PS00211">
    <property type="entry name" value="ABC_TRANSPORTER_1"/>
    <property type="match status" value="1"/>
</dbReference>
<keyword evidence="9" id="KW-1185">Reference proteome</keyword>
<comment type="caution">
    <text evidence="8">The sequence shown here is derived from an EMBL/GenBank/DDBJ whole genome shotgun (WGS) entry which is preliminary data.</text>
</comment>
<dbReference type="Pfam" id="PF00005">
    <property type="entry name" value="ABC_tran"/>
    <property type="match status" value="1"/>
</dbReference>
<evidence type="ECO:0000259" key="7">
    <source>
        <dbReference type="PROSITE" id="PS50893"/>
    </source>
</evidence>
<feature type="compositionally biased region" description="Basic and acidic residues" evidence="6">
    <location>
        <begin position="1"/>
        <end position="10"/>
    </location>
</feature>
<evidence type="ECO:0000256" key="1">
    <source>
        <dbReference type="ARBA" id="ARBA00004202"/>
    </source>
</evidence>
<dbReference type="InterPro" id="IPR027417">
    <property type="entry name" value="P-loop_NTPase"/>
</dbReference>
<evidence type="ECO:0000313" key="9">
    <source>
        <dbReference type="Proteomes" id="UP000604117"/>
    </source>
</evidence>
<keyword evidence="2" id="KW-0813">Transport</keyword>
<feature type="region of interest" description="Disordered" evidence="6">
    <location>
        <begin position="1"/>
        <end position="21"/>
    </location>
</feature>
<sequence length="248" mass="26490">MDDEPGHPPHDPAGPFRGDDRRMVIEISGLTKRYGGLSAVDGVSFAVDRGEVFGIVGRNGAGKTTTVECLTGLRAPDAGRIRVLGGDPATPAVRARIGVQLQQAALPDRMRVGEAMTLFATAYGRRRPWQGLLDEWGLADRARAAFGSLSGGQRQRLFIALALVNDPDLVFLDEITAGLDPEARQETWALVRRLRARGGTVVLVSHDLAEVAALCDRVAVLAGGRLVALDTPAALDLESAYFTLVGRE</sequence>
<dbReference type="SUPFAM" id="SSF52540">
    <property type="entry name" value="P-loop containing nucleoside triphosphate hydrolases"/>
    <property type="match status" value="1"/>
</dbReference>
<evidence type="ECO:0000256" key="2">
    <source>
        <dbReference type="ARBA" id="ARBA00022448"/>
    </source>
</evidence>
<feature type="domain" description="ABC transporter" evidence="7">
    <location>
        <begin position="25"/>
        <end position="248"/>
    </location>
</feature>
<keyword evidence="3" id="KW-0547">Nucleotide-binding</keyword>
<keyword evidence="5" id="KW-0046">Antibiotic resistance</keyword>
<evidence type="ECO:0000256" key="5">
    <source>
        <dbReference type="ARBA" id="ARBA00023251"/>
    </source>
</evidence>
<name>A0ABQ4CKE1_9ACTN</name>
<dbReference type="EMBL" id="BONE01000007">
    <property type="protein sequence ID" value="GIF71758.1"/>
    <property type="molecule type" value="Genomic_DNA"/>
</dbReference>